<name>A0A345E0Y6_9EURY</name>
<dbReference type="Pfam" id="PF25929">
    <property type="entry name" value="DUF7974"/>
    <property type="match status" value="1"/>
</dbReference>
<sequence>MTRPPRRAERTDALTRDDHPNTPAPRTATTRSIDAAKASHALLPRSLRRRALVVDVATDRARYAPDESIRLRVTVRNRLPLPLRLRTRAPVPWTWSVDGVDRASEVEALPDDTGTIRFARRETKTFAATWYQRVRVAPDEWVAVDAGDHTLRARLLVDDPTGRLAASTTVRIE</sequence>
<accession>A0A345EAI7</accession>
<dbReference type="InterPro" id="IPR058280">
    <property type="entry name" value="DUF7974"/>
</dbReference>
<reference evidence="4 5" key="1">
    <citation type="submission" date="2018-07" db="EMBL/GenBank/DDBJ databases">
        <title>Genome sequences of Haloplanus sp. CBA1112.</title>
        <authorList>
            <person name="Kim Y.B."/>
            <person name="Roh S.W."/>
        </authorList>
    </citation>
    <scope>NUCLEOTIDE SEQUENCE [LARGE SCALE GENOMIC DNA]</scope>
    <source>
        <strain evidence="4 5">CBA1112</strain>
    </source>
</reference>
<reference evidence="3 6" key="2">
    <citation type="submission" date="2018-07" db="EMBL/GenBank/DDBJ databases">
        <title>Genome sequences of Haloplanus sp. CBA1113.</title>
        <authorList>
            <person name="Kim Y.B."/>
            <person name="Roh S.W."/>
        </authorList>
    </citation>
    <scope>NUCLEOTIDE SEQUENCE [LARGE SCALE GENOMIC DNA]</scope>
    <source>
        <strain evidence="3 6">CBA1113</strain>
    </source>
</reference>
<keyword evidence="6" id="KW-1185">Reference proteome</keyword>
<feature type="region of interest" description="Disordered" evidence="1">
    <location>
        <begin position="1"/>
        <end position="30"/>
    </location>
</feature>
<evidence type="ECO:0000313" key="6">
    <source>
        <dbReference type="Proteomes" id="UP000253273"/>
    </source>
</evidence>
<evidence type="ECO:0000313" key="5">
    <source>
        <dbReference type="Proteomes" id="UP000252985"/>
    </source>
</evidence>
<dbReference type="Proteomes" id="UP000253273">
    <property type="component" value="Chromosome"/>
</dbReference>
<evidence type="ECO:0000313" key="4">
    <source>
        <dbReference type="EMBL" id="AXG09209.1"/>
    </source>
</evidence>
<feature type="domain" description="DUF7974" evidence="2">
    <location>
        <begin position="40"/>
        <end position="173"/>
    </location>
</feature>
<dbReference type="Proteomes" id="UP000252985">
    <property type="component" value="Chromosome"/>
</dbReference>
<dbReference type="GeneID" id="37286240"/>
<proteinExistence type="predicted"/>
<protein>
    <recommendedName>
        <fullName evidence="2">DUF7974 domain-containing protein</fullName>
    </recommendedName>
</protein>
<organism evidence="3 6">
    <name type="scientific">Haloplanus rubicundus</name>
    <dbReference type="NCBI Taxonomy" id="1547898"/>
    <lineage>
        <taxon>Archaea</taxon>
        <taxon>Methanobacteriati</taxon>
        <taxon>Methanobacteriota</taxon>
        <taxon>Stenosarchaea group</taxon>
        <taxon>Halobacteria</taxon>
        <taxon>Halobacteriales</taxon>
        <taxon>Haloferacaceae</taxon>
        <taxon>Haloplanus</taxon>
    </lineage>
</organism>
<dbReference type="AlphaFoldDB" id="A0A345E0Y6"/>
<dbReference type="KEGG" id="haj:DU500_05055"/>
<dbReference type="RefSeq" id="WP_114585006.1">
    <property type="nucleotide sequence ID" value="NZ_CP031148.1"/>
</dbReference>
<dbReference type="EMBL" id="CP031150">
    <property type="protein sequence ID" value="AXG05858.1"/>
    <property type="molecule type" value="Genomic_DNA"/>
</dbReference>
<dbReference type="KEGG" id="haq:DU484_04640"/>
<feature type="compositionally biased region" description="Basic and acidic residues" evidence="1">
    <location>
        <begin position="1"/>
        <end position="20"/>
    </location>
</feature>
<dbReference type="OrthoDB" id="196304at2157"/>
<gene>
    <name evidence="4" type="ORF">DU484_04640</name>
    <name evidence="3" type="ORF">DU500_05055</name>
</gene>
<evidence type="ECO:0000256" key="1">
    <source>
        <dbReference type="SAM" id="MobiDB-lite"/>
    </source>
</evidence>
<evidence type="ECO:0000259" key="2">
    <source>
        <dbReference type="Pfam" id="PF25929"/>
    </source>
</evidence>
<evidence type="ECO:0000313" key="3">
    <source>
        <dbReference type="EMBL" id="AXG05858.1"/>
    </source>
</evidence>
<dbReference type="EMBL" id="CP031148">
    <property type="protein sequence ID" value="AXG09209.1"/>
    <property type="molecule type" value="Genomic_DNA"/>
</dbReference>
<accession>A0A345E0Y6</accession>